<protein>
    <recommendedName>
        <fullName evidence="2">PiggyBac transposable element-derived protein domain-containing protein</fullName>
    </recommendedName>
</protein>
<evidence type="ECO:0000259" key="2">
    <source>
        <dbReference type="Pfam" id="PF13843"/>
    </source>
</evidence>
<organism evidence="3 4">
    <name type="scientific">Rhamnusium bicolor</name>
    <dbReference type="NCBI Taxonomy" id="1586634"/>
    <lineage>
        <taxon>Eukaryota</taxon>
        <taxon>Metazoa</taxon>
        <taxon>Ecdysozoa</taxon>
        <taxon>Arthropoda</taxon>
        <taxon>Hexapoda</taxon>
        <taxon>Insecta</taxon>
        <taxon>Pterygota</taxon>
        <taxon>Neoptera</taxon>
        <taxon>Endopterygota</taxon>
        <taxon>Coleoptera</taxon>
        <taxon>Polyphaga</taxon>
        <taxon>Cucujiformia</taxon>
        <taxon>Chrysomeloidea</taxon>
        <taxon>Cerambycidae</taxon>
        <taxon>Lepturinae</taxon>
        <taxon>Rhagiini</taxon>
        <taxon>Rhamnusium</taxon>
    </lineage>
</organism>
<gene>
    <name evidence="3" type="ORF">NQ314_020188</name>
</gene>
<dbReference type="PANTHER" id="PTHR46599">
    <property type="entry name" value="PIGGYBAC TRANSPOSABLE ELEMENT-DERIVED PROTEIN 4"/>
    <property type="match status" value="1"/>
</dbReference>
<comment type="caution">
    <text evidence="3">The sequence shown here is derived from an EMBL/GenBank/DDBJ whole genome shotgun (WGS) entry which is preliminary data.</text>
</comment>
<dbReference type="EMBL" id="JANEYF010005666">
    <property type="protein sequence ID" value="KAJ8927354.1"/>
    <property type="molecule type" value="Genomic_DNA"/>
</dbReference>
<dbReference type="AlphaFoldDB" id="A0AAV8WKS7"/>
<feature type="domain" description="PiggyBac transposable element-derived protein" evidence="2">
    <location>
        <begin position="62"/>
        <end position="202"/>
    </location>
</feature>
<dbReference type="InterPro" id="IPR029526">
    <property type="entry name" value="PGBD"/>
</dbReference>
<dbReference type="Proteomes" id="UP001162156">
    <property type="component" value="Unassembled WGS sequence"/>
</dbReference>
<sequence>MINIGSNLRDTSSSSESEESDDLNVVEPEWRNPVGNHIVFPSDYANKKGINTELAAALVDCSPFEFFSIFLDKEIITLMVEQTNLYAMQVICSGEDIPQFSRLHQWTPTTHEEMLKFLGLIGYMGLVRMPTIRHYWSRKRLFHSNGVVSNTMSRNRFEILLLLWHFSDNEMCPPDDRAYKVQPLIDLLVEKFQNAFTPGSTFASTNH</sequence>
<proteinExistence type="predicted"/>
<reference evidence="3" key="1">
    <citation type="journal article" date="2023" name="Insect Mol. Biol.">
        <title>Genome sequencing provides insights into the evolution of gene families encoding plant cell wall-degrading enzymes in longhorned beetles.</title>
        <authorList>
            <person name="Shin N.R."/>
            <person name="Okamura Y."/>
            <person name="Kirsch R."/>
            <person name="Pauchet Y."/>
        </authorList>
    </citation>
    <scope>NUCLEOTIDE SEQUENCE</scope>
    <source>
        <strain evidence="3">RBIC_L_NR</strain>
    </source>
</reference>
<evidence type="ECO:0000256" key="1">
    <source>
        <dbReference type="SAM" id="MobiDB-lite"/>
    </source>
</evidence>
<evidence type="ECO:0000313" key="3">
    <source>
        <dbReference type="EMBL" id="KAJ8927354.1"/>
    </source>
</evidence>
<dbReference type="Pfam" id="PF13843">
    <property type="entry name" value="DDE_Tnp_1_7"/>
    <property type="match status" value="1"/>
</dbReference>
<feature type="region of interest" description="Disordered" evidence="1">
    <location>
        <begin position="1"/>
        <end position="26"/>
    </location>
</feature>
<evidence type="ECO:0000313" key="4">
    <source>
        <dbReference type="Proteomes" id="UP001162156"/>
    </source>
</evidence>
<feature type="compositionally biased region" description="Polar residues" evidence="1">
    <location>
        <begin position="1"/>
        <end position="11"/>
    </location>
</feature>
<name>A0AAV8WKS7_9CUCU</name>
<dbReference type="PANTHER" id="PTHR46599:SF3">
    <property type="entry name" value="PIGGYBAC TRANSPOSABLE ELEMENT-DERIVED PROTEIN 4"/>
    <property type="match status" value="1"/>
</dbReference>
<accession>A0AAV8WKS7</accession>
<keyword evidence="4" id="KW-1185">Reference proteome</keyword>